<dbReference type="InterPro" id="IPR043739">
    <property type="entry name" value="DUF5684"/>
</dbReference>
<dbReference type="eggNOG" id="COG0681">
    <property type="taxonomic scope" value="Bacteria"/>
</dbReference>
<feature type="transmembrane region" description="Helical" evidence="1">
    <location>
        <begin position="39"/>
        <end position="58"/>
    </location>
</feature>
<sequence>MKQFLSLPITLLGLVFSAASAVAQDSTTEIHTAESSPLSGVIILVLAVLMIAGLWKMFTKAGEPGWAAIIPIYNLIVMLKIAGKPLWWIILLIIPIVSLVVGIMVAVSLARAFGKGGGFAVGMIFLPFIFYPILGFGSATYVGPKTV</sequence>
<accession>B4DCS1</accession>
<comment type="caution">
    <text evidence="3">The sequence shown here is derived from an EMBL/GenBank/DDBJ whole genome shotgun (WGS) entry which is preliminary data.</text>
</comment>
<keyword evidence="2" id="KW-0732">Signal</keyword>
<name>B4DCS1_9BACT</name>
<keyword evidence="1" id="KW-1133">Transmembrane helix</keyword>
<evidence type="ECO:0000256" key="2">
    <source>
        <dbReference type="SAM" id="SignalP"/>
    </source>
</evidence>
<feature type="transmembrane region" description="Helical" evidence="1">
    <location>
        <begin position="65"/>
        <end position="82"/>
    </location>
</feature>
<keyword evidence="1" id="KW-0472">Membrane</keyword>
<evidence type="ECO:0008006" key="5">
    <source>
        <dbReference type="Google" id="ProtNLM"/>
    </source>
</evidence>
<feature type="transmembrane region" description="Helical" evidence="1">
    <location>
        <begin position="119"/>
        <end position="142"/>
    </location>
</feature>
<evidence type="ECO:0000313" key="4">
    <source>
        <dbReference type="Proteomes" id="UP000005824"/>
    </source>
</evidence>
<dbReference type="Proteomes" id="UP000005824">
    <property type="component" value="Unassembled WGS sequence"/>
</dbReference>
<proteinExistence type="predicted"/>
<reference evidence="3 4" key="1">
    <citation type="journal article" date="2011" name="J. Bacteriol.">
        <title>Genome sequence of Chthoniobacter flavus Ellin428, an aerobic heterotrophic soil bacterium.</title>
        <authorList>
            <person name="Kant R."/>
            <person name="van Passel M.W."/>
            <person name="Palva A."/>
            <person name="Lucas S."/>
            <person name="Lapidus A."/>
            <person name="Glavina Del Rio T."/>
            <person name="Dalin E."/>
            <person name="Tice H."/>
            <person name="Bruce D."/>
            <person name="Goodwin L."/>
            <person name="Pitluck S."/>
            <person name="Larimer F.W."/>
            <person name="Land M.L."/>
            <person name="Hauser L."/>
            <person name="Sangwan P."/>
            <person name="de Vos W.M."/>
            <person name="Janssen P.H."/>
            <person name="Smidt H."/>
        </authorList>
    </citation>
    <scope>NUCLEOTIDE SEQUENCE [LARGE SCALE GENOMIC DNA]</scope>
    <source>
        <strain evidence="3 4">Ellin428</strain>
    </source>
</reference>
<organism evidence="3 4">
    <name type="scientific">Chthoniobacter flavus Ellin428</name>
    <dbReference type="NCBI Taxonomy" id="497964"/>
    <lineage>
        <taxon>Bacteria</taxon>
        <taxon>Pseudomonadati</taxon>
        <taxon>Verrucomicrobiota</taxon>
        <taxon>Spartobacteria</taxon>
        <taxon>Chthoniobacterales</taxon>
        <taxon>Chthoniobacteraceae</taxon>
        <taxon>Chthoniobacter</taxon>
    </lineage>
</organism>
<keyword evidence="1" id="KW-0812">Transmembrane</keyword>
<feature type="transmembrane region" description="Helical" evidence="1">
    <location>
        <begin position="88"/>
        <end position="107"/>
    </location>
</feature>
<gene>
    <name evidence="3" type="ORF">CfE428DRAFT_6712</name>
</gene>
<dbReference type="RefSeq" id="WP_006984028.1">
    <property type="nucleotide sequence ID" value="NZ_ABVL01000060.1"/>
</dbReference>
<dbReference type="Pfam" id="PF18936">
    <property type="entry name" value="DUF5684"/>
    <property type="match status" value="1"/>
</dbReference>
<dbReference type="InParanoid" id="B4DCS1"/>
<keyword evidence="4" id="KW-1185">Reference proteome</keyword>
<protein>
    <recommendedName>
        <fullName evidence="5">Signal peptidase I</fullName>
    </recommendedName>
</protein>
<dbReference type="AlphaFoldDB" id="B4DCS1"/>
<feature type="signal peptide" evidence="2">
    <location>
        <begin position="1"/>
        <end position="23"/>
    </location>
</feature>
<evidence type="ECO:0000256" key="1">
    <source>
        <dbReference type="SAM" id="Phobius"/>
    </source>
</evidence>
<dbReference type="STRING" id="497964.CfE428DRAFT_6712"/>
<feature type="chain" id="PRO_5002800757" description="Signal peptidase I" evidence="2">
    <location>
        <begin position="24"/>
        <end position="147"/>
    </location>
</feature>
<dbReference type="EMBL" id="ABVL01000060">
    <property type="protein sequence ID" value="EDY15766.1"/>
    <property type="molecule type" value="Genomic_DNA"/>
</dbReference>
<evidence type="ECO:0000313" key="3">
    <source>
        <dbReference type="EMBL" id="EDY15766.1"/>
    </source>
</evidence>